<proteinExistence type="inferred from homology"/>
<dbReference type="GO" id="GO:0005814">
    <property type="term" value="C:centriole"/>
    <property type="evidence" value="ECO:0007669"/>
    <property type="project" value="TreeGrafter"/>
</dbReference>
<sequence length="519" mass="57489">MCDMPTEPCEDPCPPPMCAPPAASASVPEQCLAEPPAPASPSIDGGQCCFGRDSCGQGNISYIQPPRAVSFKPVNTYCKPTEPMESETIYRKSYYPIDTCAMQQARLGPFRRSDNIERSTGKLEDKTVMALSYMGHCGVKPPAPIIPMSRSMLGQGMMLTETTHKHDFVPKPTMRVAPILPHDSMLKTCGPLEKNTTFRLSYMPIDLCSNPPPKAIRPHDEYEKPSLPAEKDTVYKLSYQPVCPPAKEDYPWARKTSHSNPCAPIEKDTIYKLSYLGNCSTQKAEPQYPISCLKLFDGAPSNCTVYRASYMPSTAERPDAIRPEPNIQRADAPVEKDTVYKLSYMGHCGASPPSPIIPAPSRLRSDGPMATETTHKHDYVPKPSCKQSPFLPVNNMIVSRDGLEKDTVYKMSYMPHCNAERAQPIRPISQTCKSDAPMEHDTTFSLSYMPVCPPKREPTPWATRGSYQPPTAPVECTTIQKMSYQPPGMFMDGSGNCACHNTQQMKFENHTFPRAGIVN</sequence>
<evidence type="ECO:0000256" key="1">
    <source>
        <dbReference type="ARBA" id="ARBA00008738"/>
    </source>
</evidence>
<reference evidence="2 3" key="1">
    <citation type="submission" date="2020-11" db="EMBL/GenBank/DDBJ databases">
        <authorList>
            <person name="Wallbank WR R."/>
            <person name="Pardo Diaz C."/>
            <person name="Kozak K."/>
            <person name="Martin S."/>
            <person name="Jiggins C."/>
            <person name="Moest M."/>
            <person name="Warren A I."/>
            <person name="Generalovic N T."/>
            <person name="Byers J.R.P. K."/>
            <person name="Montejo-Kovacevich G."/>
            <person name="Yen C E."/>
        </authorList>
    </citation>
    <scope>NUCLEOTIDE SEQUENCE [LARGE SCALE GENOMIC DNA]</scope>
</reference>
<evidence type="ECO:0000313" key="3">
    <source>
        <dbReference type="Proteomes" id="UP000594454"/>
    </source>
</evidence>
<dbReference type="GO" id="GO:0005879">
    <property type="term" value="C:axonemal microtubule"/>
    <property type="evidence" value="ECO:0007669"/>
    <property type="project" value="TreeGrafter"/>
</dbReference>
<comment type="similarity">
    <text evidence="1">Belongs to the FAM154 family.</text>
</comment>
<keyword evidence="3" id="KW-1185">Reference proteome</keyword>
<dbReference type="FunCoup" id="A0A7R8Z0X4">
    <property type="interactions" value="4"/>
</dbReference>
<dbReference type="OrthoDB" id="365640at2759"/>
<dbReference type="InterPro" id="IPR033336">
    <property type="entry name" value="SAXO1/2"/>
</dbReference>
<dbReference type="GO" id="GO:0036126">
    <property type="term" value="C:sperm flagellum"/>
    <property type="evidence" value="ECO:0007669"/>
    <property type="project" value="TreeGrafter"/>
</dbReference>
<accession>A0A7R8Z0X4</accession>
<dbReference type="AlphaFoldDB" id="A0A7R8Z0X4"/>
<dbReference type="InParanoid" id="A0A7R8Z0X4"/>
<evidence type="ECO:0000313" key="2">
    <source>
        <dbReference type="EMBL" id="CAD7093084.1"/>
    </source>
</evidence>
<protein>
    <recommendedName>
        <fullName evidence="4">Stabilizer of axonemal microtubules 1</fullName>
    </recommendedName>
</protein>
<dbReference type="Proteomes" id="UP000594454">
    <property type="component" value="Chromosome 6"/>
</dbReference>
<gene>
    <name evidence="2" type="ORF">HERILL_LOCUS15391</name>
</gene>
<dbReference type="GO" id="GO:0036064">
    <property type="term" value="C:ciliary basal body"/>
    <property type="evidence" value="ECO:0007669"/>
    <property type="project" value="TreeGrafter"/>
</dbReference>
<organism evidence="2 3">
    <name type="scientific">Hermetia illucens</name>
    <name type="common">Black soldier fly</name>
    <dbReference type="NCBI Taxonomy" id="343691"/>
    <lineage>
        <taxon>Eukaryota</taxon>
        <taxon>Metazoa</taxon>
        <taxon>Ecdysozoa</taxon>
        <taxon>Arthropoda</taxon>
        <taxon>Hexapoda</taxon>
        <taxon>Insecta</taxon>
        <taxon>Pterygota</taxon>
        <taxon>Neoptera</taxon>
        <taxon>Endopterygota</taxon>
        <taxon>Diptera</taxon>
        <taxon>Brachycera</taxon>
        <taxon>Stratiomyomorpha</taxon>
        <taxon>Stratiomyidae</taxon>
        <taxon>Hermetiinae</taxon>
        <taxon>Hermetia</taxon>
    </lineage>
</organism>
<dbReference type="EMBL" id="LR899014">
    <property type="protein sequence ID" value="CAD7093084.1"/>
    <property type="molecule type" value="Genomic_DNA"/>
</dbReference>
<dbReference type="GO" id="GO:0008017">
    <property type="term" value="F:microtubule binding"/>
    <property type="evidence" value="ECO:0007669"/>
    <property type="project" value="InterPro"/>
</dbReference>
<name>A0A7R8Z0X4_HERIL</name>
<evidence type="ECO:0008006" key="4">
    <source>
        <dbReference type="Google" id="ProtNLM"/>
    </source>
</evidence>
<dbReference type="OMA" id="KQPVPME"/>
<dbReference type="PANTHER" id="PTHR31516">
    <property type="entry name" value="STABILIZER OF AXONEMAL MICROTUBULES 2"/>
    <property type="match status" value="1"/>
</dbReference>
<dbReference type="PANTHER" id="PTHR31516:SF17">
    <property type="entry name" value="STABILIZER OF AXONEMAL MICROTUBULES 2"/>
    <property type="match status" value="1"/>
</dbReference>